<evidence type="ECO:0000313" key="5">
    <source>
        <dbReference type="Proteomes" id="UP000092565"/>
    </source>
</evidence>
<dbReference type="InterPro" id="IPR018060">
    <property type="entry name" value="HTH_AraC"/>
</dbReference>
<dbReference type="InterPro" id="IPR029062">
    <property type="entry name" value="Class_I_gatase-like"/>
</dbReference>
<evidence type="ECO:0000256" key="2">
    <source>
        <dbReference type="ARBA" id="ARBA00023163"/>
    </source>
</evidence>
<dbReference type="Gene3D" id="1.10.10.60">
    <property type="entry name" value="Homeodomain-like"/>
    <property type="match status" value="1"/>
</dbReference>
<dbReference type="GO" id="GO:0003700">
    <property type="term" value="F:DNA-binding transcription factor activity"/>
    <property type="evidence" value="ECO:0007669"/>
    <property type="project" value="InterPro"/>
</dbReference>
<dbReference type="PROSITE" id="PS01124">
    <property type="entry name" value="HTH_ARAC_FAMILY_2"/>
    <property type="match status" value="1"/>
</dbReference>
<name>A0A1B0ZVM7_9RHOB</name>
<evidence type="ECO:0000256" key="1">
    <source>
        <dbReference type="ARBA" id="ARBA00023015"/>
    </source>
</evidence>
<dbReference type="AlphaFoldDB" id="A0A1B0ZVM7"/>
<dbReference type="EMBL" id="CP015124">
    <property type="protein sequence ID" value="ANP38189.1"/>
    <property type="molecule type" value="Genomic_DNA"/>
</dbReference>
<keyword evidence="5" id="KW-1185">Reference proteome</keyword>
<keyword evidence="1" id="KW-0805">Transcription regulation</keyword>
<protein>
    <submittedName>
        <fullName evidence="4">AraC family transcriptional regulator</fullName>
    </submittedName>
</protein>
<feature type="domain" description="HTH araC/xylS-type" evidence="3">
    <location>
        <begin position="187"/>
        <end position="284"/>
    </location>
</feature>
<dbReference type="SUPFAM" id="SSF52317">
    <property type="entry name" value="Class I glutamine amidotransferase-like"/>
    <property type="match status" value="1"/>
</dbReference>
<dbReference type="SMART" id="SM00342">
    <property type="entry name" value="HTH_ARAC"/>
    <property type="match status" value="1"/>
</dbReference>
<evidence type="ECO:0000313" key="4">
    <source>
        <dbReference type="EMBL" id="ANP38189.1"/>
    </source>
</evidence>
<dbReference type="OrthoDB" id="186587at2"/>
<dbReference type="GO" id="GO:0043565">
    <property type="term" value="F:sequence-specific DNA binding"/>
    <property type="evidence" value="ECO:0007669"/>
    <property type="project" value="InterPro"/>
</dbReference>
<reference evidence="4 5" key="1">
    <citation type="submission" date="2016-04" db="EMBL/GenBank/DDBJ databases">
        <authorList>
            <person name="Evans L.H."/>
            <person name="Alamgir A."/>
            <person name="Owens N."/>
            <person name="Weber N.D."/>
            <person name="Virtaneva K."/>
            <person name="Barbian K."/>
            <person name="Babar A."/>
            <person name="Rosenke K."/>
        </authorList>
    </citation>
    <scope>NUCLEOTIDE SEQUENCE [LARGE SCALE GENOMIC DNA]</scope>
    <source>
        <strain evidence="4 5">JL2886</strain>
    </source>
</reference>
<gene>
    <name evidence="4" type="ORF">JL2886_03310</name>
</gene>
<evidence type="ECO:0000259" key="3">
    <source>
        <dbReference type="PROSITE" id="PS01124"/>
    </source>
</evidence>
<dbReference type="Pfam" id="PF12833">
    <property type="entry name" value="HTH_18"/>
    <property type="match status" value="1"/>
</dbReference>
<organism evidence="4 5">
    <name type="scientific">Phaeobacter gallaeciensis</name>
    <dbReference type="NCBI Taxonomy" id="60890"/>
    <lineage>
        <taxon>Bacteria</taxon>
        <taxon>Pseudomonadati</taxon>
        <taxon>Pseudomonadota</taxon>
        <taxon>Alphaproteobacteria</taxon>
        <taxon>Rhodobacterales</taxon>
        <taxon>Roseobacteraceae</taxon>
        <taxon>Phaeobacter</taxon>
    </lineage>
</organism>
<sequence length="284" mass="31037">MLEAANRVARMNGKPPYFTVRQLTPSQALAPDAAAQLVILPGMGLATEREVRETTQTVQFATLTDALVKLAAPGTIIAGSCSGCFALGQAGLLDGRVATTTWWLAPLLKTMYPRVRLNSRDIVVEDGPLVTAGAAFSHIDLLLHLIERFAGFAVAEDCRRFMMADSRPSQLPYLSVATLLSAAPDLQQAELFLRRNIRRQVSIAELAAACGMSPRTFSRHLQRVTAMTPTAFVQILRVTEAIRLLRTRGLTADEIAARVGYADATALRRAMRKRTGRTLDSFRE</sequence>
<dbReference type="PANTHER" id="PTHR43130:SF11">
    <property type="entry name" value="TRANSCRIPTIONAL REGULATORY PROTEIN"/>
    <property type="match status" value="1"/>
</dbReference>
<keyword evidence="2" id="KW-0804">Transcription</keyword>
<dbReference type="PATRIC" id="fig|60890.4.peg.3226"/>
<dbReference type="InterPro" id="IPR052158">
    <property type="entry name" value="INH-QAR"/>
</dbReference>
<accession>A0A1B0ZVM7</accession>
<dbReference type="RefSeq" id="WP_065272887.1">
    <property type="nucleotide sequence ID" value="NZ_CP015124.1"/>
</dbReference>
<dbReference type="InterPro" id="IPR009057">
    <property type="entry name" value="Homeodomain-like_sf"/>
</dbReference>
<dbReference type="Proteomes" id="UP000092565">
    <property type="component" value="Chromosome"/>
</dbReference>
<dbReference type="Gene3D" id="3.40.50.880">
    <property type="match status" value="1"/>
</dbReference>
<proteinExistence type="predicted"/>
<dbReference type="PANTHER" id="PTHR43130">
    <property type="entry name" value="ARAC-FAMILY TRANSCRIPTIONAL REGULATOR"/>
    <property type="match status" value="1"/>
</dbReference>
<dbReference type="SUPFAM" id="SSF46689">
    <property type="entry name" value="Homeodomain-like"/>
    <property type="match status" value="2"/>
</dbReference>